<evidence type="ECO:0000256" key="2">
    <source>
        <dbReference type="ARBA" id="ARBA00022801"/>
    </source>
</evidence>
<dbReference type="AlphaFoldDB" id="A0A9X2AFA9"/>
<evidence type="ECO:0000256" key="3">
    <source>
        <dbReference type="RuleBase" id="RU361235"/>
    </source>
</evidence>
<sequence>MLSLQRLRLCFGLLLVLSAIGLVAAPRPAGLGIVATRSGRVAGGRSKDGKVNFYKGIPFAAPPVGRLRWQPPQPVKPWRGVRTCVQHAPSPMQGAPAPFSMWTTEFLIPKAPISEDCLYLNVWSAANTAAERRPVLVWIYGGGFMSGGSAVPIYDGEALARAGIVVVSVNYRVGPFGFFAHPELTKESGHQASGNYGLLDQIAALHWVRANIAAFGGDPARVTIAGQSAGAQSVSCLVASPLATGLFHQAIAESGAGFARPYPTLAAAEQEGLHYAQTLKAPTLAKLRQLPAAALVQQAPNLHGPITDGYVLPSALPELFATGRSNPVALLTGWNEDDGLLFAPPQSAADFRQQAEKRYGTQAAEFLRYYPARDEVEAAASQWKLSRDQLFGVPNSTWASVQTQQLHRPAYVYRFARKVPATGEYVKYGAFHTGEVPYVFDNLRLVARPWEPADQQLARTMAAYWVNFVRTGNPNGAGLPTWPAYQPTSKQTMIFDLHPAAKTLPDQAALDFLRGQGSR</sequence>
<reference evidence="5" key="1">
    <citation type="submission" date="2022-03" db="EMBL/GenBank/DDBJ databases">
        <title>Bacterial whole genome sequence for Hymenobacter sp. DH14.</title>
        <authorList>
            <person name="Le V."/>
        </authorList>
    </citation>
    <scope>NUCLEOTIDE SEQUENCE</scope>
    <source>
        <strain evidence="5">DH14</strain>
    </source>
</reference>
<dbReference type="EC" id="3.1.1.-" evidence="3"/>
<evidence type="ECO:0000256" key="1">
    <source>
        <dbReference type="ARBA" id="ARBA00005964"/>
    </source>
</evidence>
<proteinExistence type="inferred from homology"/>
<feature type="domain" description="Carboxylesterase type B" evidence="4">
    <location>
        <begin position="33"/>
        <end position="511"/>
    </location>
</feature>
<dbReference type="EMBL" id="JALBGC010000002">
    <property type="protein sequence ID" value="MCI1187672.1"/>
    <property type="molecule type" value="Genomic_DNA"/>
</dbReference>
<dbReference type="Pfam" id="PF00135">
    <property type="entry name" value="COesterase"/>
    <property type="match status" value="1"/>
</dbReference>
<keyword evidence="2 3" id="KW-0378">Hydrolase</keyword>
<accession>A0A9X2AFA9</accession>
<comment type="similarity">
    <text evidence="1 3">Belongs to the type-B carboxylesterase/lipase family.</text>
</comment>
<dbReference type="SUPFAM" id="SSF53474">
    <property type="entry name" value="alpha/beta-Hydrolases"/>
    <property type="match status" value="1"/>
</dbReference>
<keyword evidence="6" id="KW-1185">Reference proteome</keyword>
<dbReference type="GO" id="GO:0016787">
    <property type="term" value="F:hydrolase activity"/>
    <property type="evidence" value="ECO:0007669"/>
    <property type="project" value="UniProtKB-KW"/>
</dbReference>
<evidence type="ECO:0000259" key="4">
    <source>
        <dbReference type="Pfam" id="PF00135"/>
    </source>
</evidence>
<evidence type="ECO:0000313" key="6">
    <source>
        <dbReference type="Proteomes" id="UP001139193"/>
    </source>
</evidence>
<gene>
    <name evidence="5" type="ORF">MON38_09585</name>
</gene>
<evidence type="ECO:0000313" key="5">
    <source>
        <dbReference type="EMBL" id="MCI1187672.1"/>
    </source>
</evidence>
<protein>
    <recommendedName>
        <fullName evidence="3">Carboxylic ester hydrolase</fullName>
        <ecNumber evidence="3">3.1.1.-</ecNumber>
    </recommendedName>
</protein>
<organism evidence="5 6">
    <name type="scientific">Hymenobacter cyanobacteriorum</name>
    <dbReference type="NCBI Taxonomy" id="2926463"/>
    <lineage>
        <taxon>Bacteria</taxon>
        <taxon>Pseudomonadati</taxon>
        <taxon>Bacteroidota</taxon>
        <taxon>Cytophagia</taxon>
        <taxon>Cytophagales</taxon>
        <taxon>Hymenobacteraceae</taxon>
        <taxon>Hymenobacter</taxon>
    </lineage>
</organism>
<comment type="caution">
    <text evidence="5">The sequence shown here is derived from an EMBL/GenBank/DDBJ whole genome shotgun (WGS) entry which is preliminary data.</text>
</comment>
<dbReference type="InterPro" id="IPR019826">
    <property type="entry name" value="Carboxylesterase_B_AS"/>
</dbReference>
<name>A0A9X2AFA9_9BACT</name>
<dbReference type="Gene3D" id="3.40.50.1820">
    <property type="entry name" value="alpha/beta hydrolase"/>
    <property type="match status" value="1"/>
</dbReference>
<dbReference type="InterPro" id="IPR029058">
    <property type="entry name" value="AB_hydrolase_fold"/>
</dbReference>
<dbReference type="Proteomes" id="UP001139193">
    <property type="component" value="Unassembled WGS sequence"/>
</dbReference>
<dbReference type="PANTHER" id="PTHR11559">
    <property type="entry name" value="CARBOXYLESTERASE"/>
    <property type="match status" value="1"/>
</dbReference>
<dbReference type="InterPro" id="IPR050309">
    <property type="entry name" value="Type-B_Carboxylest/Lipase"/>
</dbReference>
<dbReference type="InterPro" id="IPR002018">
    <property type="entry name" value="CarbesteraseB"/>
</dbReference>
<dbReference type="PROSITE" id="PS00122">
    <property type="entry name" value="CARBOXYLESTERASE_B_1"/>
    <property type="match status" value="1"/>
</dbReference>